<comment type="caution">
    <text evidence="2">The sequence shown here is derived from an EMBL/GenBank/DDBJ whole genome shotgun (WGS) entry which is preliminary data.</text>
</comment>
<dbReference type="EMBL" id="JAADJG010000251">
    <property type="protein sequence ID" value="KAF4450355.1"/>
    <property type="molecule type" value="Genomic_DNA"/>
</dbReference>
<keyword evidence="1" id="KW-0812">Transmembrane</keyword>
<name>A0A8H4KFI1_9HYPO</name>
<sequence length="295" mass="34070">MTEQRAHRAFLPKIQRLENNPLSTLLPYGSIILASSIICTVLITNILERWLLPFIYPRICKHFEATKDERRRRSFVYFHVGVMILFVVLCTGVYPIITFLIGDAKFSTPYPKGSNVTIGDMLLVLAEVYCSYYIFEMCFRTKFSSPISIAHHTGLLIITQTALSLFANHKKHSEATLEFYMCMVWGTFDVVVELPIFFFMIIWRIKNDNSRLKSRIGYGLCIWAVTGAVTETIVTIYLLNRSWDRWGIEWRIITPLVFSLWISTQLYGSTRLYAMGKAESRKCKAKREIESGLSV</sequence>
<evidence type="ECO:0008006" key="4">
    <source>
        <dbReference type="Google" id="ProtNLM"/>
    </source>
</evidence>
<evidence type="ECO:0000313" key="2">
    <source>
        <dbReference type="EMBL" id="KAF4450355.1"/>
    </source>
</evidence>
<feature type="transmembrane region" description="Helical" evidence="1">
    <location>
        <begin position="217"/>
        <end position="240"/>
    </location>
</feature>
<keyword evidence="1" id="KW-0472">Membrane</keyword>
<dbReference type="OrthoDB" id="10010954at2759"/>
<feature type="transmembrane region" description="Helical" evidence="1">
    <location>
        <begin position="117"/>
        <end position="135"/>
    </location>
</feature>
<feature type="transmembrane region" description="Helical" evidence="1">
    <location>
        <begin position="179"/>
        <end position="205"/>
    </location>
</feature>
<reference evidence="2" key="1">
    <citation type="submission" date="2020-01" db="EMBL/GenBank/DDBJ databases">
        <title>Identification and distribution of gene clusters putatively required for synthesis of sphingolipid metabolism inhibitors in phylogenetically diverse species of the filamentous fungus Fusarium.</title>
        <authorList>
            <person name="Kim H.-S."/>
            <person name="Busman M."/>
            <person name="Brown D.W."/>
            <person name="Divon H."/>
            <person name="Uhlig S."/>
            <person name="Proctor R.H."/>
        </authorList>
    </citation>
    <scope>NUCLEOTIDE SEQUENCE</scope>
    <source>
        <strain evidence="2">NRRL 53441</strain>
    </source>
</reference>
<keyword evidence="1" id="KW-1133">Transmembrane helix</keyword>
<gene>
    <name evidence="2" type="ORF">F53441_6479</name>
</gene>
<evidence type="ECO:0000256" key="1">
    <source>
        <dbReference type="SAM" id="Phobius"/>
    </source>
</evidence>
<keyword evidence="3" id="KW-1185">Reference proteome</keyword>
<accession>A0A8H4KFI1</accession>
<dbReference type="AlphaFoldDB" id="A0A8H4KFI1"/>
<feature type="transmembrane region" description="Helical" evidence="1">
    <location>
        <begin position="147"/>
        <end position="167"/>
    </location>
</feature>
<protein>
    <recommendedName>
        <fullName evidence="4">TLC domain-containing protein</fullName>
    </recommendedName>
</protein>
<evidence type="ECO:0000313" key="3">
    <source>
        <dbReference type="Proteomes" id="UP000605986"/>
    </source>
</evidence>
<feature type="transmembrane region" description="Helical" evidence="1">
    <location>
        <begin position="25"/>
        <end position="47"/>
    </location>
</feature>
<dbReference type="Proteomes" id="UP000605986">
    <property type="component" value="Unassembled WGS sequence"/>
</dbReference>
<proteinExistence type="predicted"/>
<feature type="transmembrane region" description="Helical" evidence="1">
    <location>
        <begin position="252"/>
        <end position="274"/>
    </location>
</feature>
<feature type="transmembrane region" description="Helical" evidence="1">
    <location>
        <begin position="75"/>
        <end position="97"/>
    </location>
</feature>
<organism evidence="2 3">
    <name type="scientific">Fusarium austroafricanum</name>
    <dbReference type="NCBI Taxonomy" id="2364996"/>
    <lineage>
        <taxon>Eukaryota</taxon>
        <taxon>Fungi</taxon>
        <taxon>Dikarya</taxon>
        <taxon>Ascomycota</taxon>
        <taxon>Pezizomycotina</taxon>
        <taxon>Sordariomycetes</taxon>
        <taxon>Hypocreomycetidae</taxon>
        <taxon>Hypocreales</taxon>
        <taxon>Nectriaceae</taxon>
        <taxon>Fusarium</taxon>
        <taxon>Fusarium concolor species complex</taxon>
    </lineage>
</organism>